<dbReference type="EMBL" id="LR746265">
    <property type="protein sequence ID" value="CAA7390873.1"/>
    <property type="molecule type" value="Genomic_DNA"/>
</dbReference>
<reference evidence="1" key="1">
    <citation type="submission" date="2020-02" db="EMBL/GenBank/DDBJ databases">
        <authorList>
            <person name="Scholz U."/>
            <person name="Mascher M."/>
            <person name="Fiebig A."/>
        </authorList>
    </citation>
    <scope>NUCLEOTIDE SEQUENCE</scope>
</reference>
<keyword evidence="2" id="KW-1185">Reference proteome</keyword>
<gene>
    <name evidence="1" type="ORF">SI8410_02002292</name>
</gene>
<organism evidence="1 2">
    <name type="scientific">Spirodela intermedia</name>
    <name type="common">Intermediate duckweed</name>
    <dbReference type="NCBI Taxonomy" id="51605"/>
    <lineage>
        <taxon>Eukaryota</taxon>
        <taxon>Viridiplantae</taxon>
        <taxon>Streptophyta</taxon>
        <taxon>Embryophyta</taxon>
        <taxon>Tracheophyta</taxon>
        <taxon>Spermatophyta</taxon>
        <taxon>Magnoliopsida</taxon>
        <taxon>Liliopsida</taxon>
        <taxon>Araceae</taxon>
        <taxon>Lemnoideae</taxon>
        <taxon>Spirodela</taxon>
    </lineage>
</organism>
<accession>A0A7I8K253</accession>
<proteinExistence type="predicted"/>
<name>A0A7I8K253_SPIIN</name>
<protein>
    <submittedName>
        <fullName evidence="1">Uncharacterized protein</fullName>
    </submittedName>
</protein>
<evidence type="ECO:0000313" key="1">
    <source>
        <dbReference type="EMBL" id="CAA7390873.1"/>
    </source>
</evidence>
<evidence type="ECO:0000313" key="2">
    <source>
        <dbReference type="Proteomes" id="UP000663760"/>
    </source>
</evidence>
<sequence>MSDMQPSRSTLRCLLPDSSSLVKLPSSSFDTQPFICPWVSHELLFFCPISKFPP</sequence>
<dbReference type="AlphaFoldDB" id="A0A7I8K253"/>
<dbReference type="Proteomes" id="UP000663760">
    <property type="component" value="Chromosome 2"/>
</dbReference>